<dbReference type="OrthoDB" id="2298869at2"/>
<evidence type="ECO:0000313" key="1">
    <source>
        <dbReference type="EMBL" id="ATO44649.1"/>
    </source>
</evidence>
<reference evidence="1 2" key="1">
    <citation type="submission" date="2016-10" db="EMBL/GenBank/DDBJ databases">
        <title>The whole genome sequencing and assembly of L. cotyniformis subsp. torquens DSM 20004 strain.</title>
        <authorList>
            <person name="Park M.-K."/>
            <person name="Lee Y.-J."/>
            <person name="Yi H."/>
            <person name="Bahn Y.-S."/>
            <person name="Kim J.F."/>
            <person name="Lee D.-W."/>
        </authorList>
    </citation>
    <scope>NUCLEOTIDE SEQUENCE [LARGE SCALE GENOMIC DNA]</scope>
    <source>
        <strain evidence="1 2">DSM 20004</strain>
    </source>
</reference>
<organism evidence="1 2">
    <name type="scientific">Loigolactobacillus coryniformis subsp. torquens DSM 20004 = KCTC 3535</name>
    <dbReference type="NCBI Taxonomy" id="1423822"/>
    <lineage>
        <taxon>Bacteria</taxon>
        <taxon>Bacillati</taxon>
        <taxon>Bacillota</taxon>
        <taxon>Bacilli</taxon>
        <taxon>Lactobacillales</taxon>
        <taxon>Lactobacillaceae</taxon>
        <taxon>Loigolactobacillus</taxon>
    </lineage>
</organism>
<accession>A0A2D1KRE9</accession>
<dbReference type="RefSeq" id="WP_010014032.1">
    <property type="nucleotide sequence ID" value="NZ_AEOS01000240.1"/>
</dbReference>
<dbReference type="EMBL" id="CP017697">
    <property type="protein sequence ID" value="ATO44649.1"/>
    <property type="molecule type" value="Genomic_DNA"/>
</dbReference>
<proteinExistence type="predicted"/>
<dbReference type="Proteomes" id="UP000223559">
    <property type="component" value="Chromosome"/>
</dbReference>
<gene>
    <name evidence="1" type="ORF">LC20004_12360</name>
</gene>
<dbReference type="AlphaFoldDB" id="A0A2D1KRE9"/>
<keyword evidence="2" id="KW-1185">Reference proteome</keyword>
<name>A0A2D1KRE9_9LACO</name>
<evidence type="ECO:0000313" key="2">
    <source>
        <dbReference type="Proteomes" id="UP000223559"/>
    </source>
</evidence>
<protein>
    <submittedName>
        <fullName evidence="1">Uncharacterized protein</fullName>
    </submittedName>
</protein>
<sequence length="86" mass="9623">MPTHQQTLAELISGQIYIAIADFQIEPQFDTDQYSARQGDRIEIRGIFSNGAMVYNLNAAAGFFVPRRRTGELFVAEALQATQKKS</sequence>
<dbReference type="KEGG" id="lcy:LC20004_12360"/>